<dbReference type="InterPro" id="IPR054075">
    <property type="entry name" value="Gp53-like_C"/>
</dbReference>
<dbReference type="Proteomes" id="UP000295606">
    <property type="component" value="Unassembled WGS sequence"/>
</dbReference>
<feature type="domain" description="Putative tail fiber protein gp53-like C-terminal" evidence="1">
    <location>
        <begin position="451"/>
        <end position="525"/>
    </location>
</feature>
<reference evidence="2 3" key="1">
    <citation type="submission" date="2019-03" db="EMBL/GenBank/DDBJ databases">
        <title>Paraburkholderia sp. isolated from native Mimosa gymnas in Guartela State Park, Brazil.</title>
        <authorList>
            <person name="Paulitsch F."/>
            <person name="Hungria M."/>
            <person name="Delamuta J.R.M."/>
            <person name="Ribeiro R.A."/>
            <person name="Dall'Agnol R."/>
            <person name="Silva J.S.B."/>
        </authorList>
    </citation>
    <scope>NUCLEOTIDE SEQUENCE [LARGE SCALE GENOMIC DNA]</scope>
    <source>
        <strain evidence="2 3">CNPSo 3008</strain>
    </source>
</reference>
<dbReference type="OrthoDB" id="9108891at2"/>
<sequence length="525" mass="53967">MTTNLTETAQWEDGIRQFETSDPVEGGPDGVDNIPTRQLANRTSWLRRVLQFGRTTWIADTGTKNNIVANLVPAVTELLDGMEACFRVAFTNDNVCTFTPNSAAGSTIPKLPLYGADHAELGKGDLPGGANVRARLDTTLNKAGGGAWVIQSISGGMARLVTPPVGDASTRAANMAAVFAATDGRQEIDMSGDATTITLTGPQYGVAMLTLTGELKASKDLIFPAQSGQWIIENLTTGNYNVTAKVNGGSGVVIAAGAPVIVCSDAAAMKLASAGGQAGFRAVPLTGIVGDTINIVGGYTPGAVLLERNGALQQPGTAASPDFIATDGLTIKLTTAATADEQFTAYVFATFSVADAVRKSGDAMGGPLALYAGSTVSNPAAGDNSQNVINSAWFKSEAAAETNAGTAKVATLAQTTAGTDDATIVTPKKLRAGFSALLSGPGYIAFPSWLGGLIIQWGAIAVPNANTAVTVTLPLAFPTNMFINPWTTGSSAAGFTYGNNTGTQSTIYVYSTVANNTVSWLAFGR</sequence>
<dbReference type="AlphaFoldDB" id="A0A4R5L587"/>
<proteinExistence type="predicted"/>
<organism evidence="2 3">
    <name type="scientific">Paraburkholderia guartelaensis</name>
    <dbReference type="NCBI Taxonomy" id="2546446"/>
    <lineage>
        <taxon>Bacteria</taxon>
        <taxon>Pseudomonadati</taxon>
        <taxon>Pseudomonadota</taxon>
        <taxon>Betaproteobacteria</taxon>
        <taxon>Burkholderiales</taxon>
        <taxon>Burkholderiaceae</taxon>
        <taxon>Paraburkholderia</taxon>
    </lineage>
</organism>
<gene>
    <name evidence="2" type="ORF">E1N52_33545</name>
</gene>
<name>A0A4R5L587_9BURK</name>
<comment type="caution">
    <text evidence="2">The sequence shown here is derived from an EMBL/GenBank/DDBJ whole genome shotgun (WGS) entry which is preliminary data.</text>
</comment>
<protein>
    <recommendedName>
        <fullName evidence="1">Putative tail fiber protein gp53-like C-terminal domain-containing protein</fullName>
    </recommendedName>
</protein>
<dbReference type="Gene3D" id="2.60.40.3940">
    <property type="match status" value="1"/>
</dbReference>
<dbReference type="Pfam" id="PF21882">
    <property type="entry name" value="Gp53-like_C"/>
    <property type="match status" value="1"/>
</dbReference>
<accession>A0A4R5L587</accession>
<evidence type="ECO:0000259" key="1">
    <source>
        <dbReference type="Pfam" id="PF21882"/>
    </source>
</evidence>
<dbReference type="RefSeq" id="WP_133187973.1">
    <property type="nucleotide sequence ID" value="NZ_SMOD01000037.1"/>
</dbReference>
<evidence type="ECO:0000313" key="2">
    <source>
        <dbReference type="EMBL" id="TDG03705.1"/>
    </source>
</evidence>
<dbReference type="EMBL" id="SMOD01000037">
    <property type="protein sequence ID" value="TDG03705.1"/>
    <property type="molecule type" value="Genomic_DNA"/>
</dbReference>
<evidence type="ECO:0000313" key="3">
    <source>
        <dbReference type="Proteomes" id="UP000295606"/>
    </source>
</evidence>